<dbReference type="InterPro" id="IPR004659">
    <property type="entry name" value="RNase_E/G"/>
</dbReference>
<comment type="cofactor">
    <cofactor evidence="15">
        <name>Mg(2+)</name>
        <dbReference type="ChEBI" id="CHEBI:18420"/>
    </cofactor>
    <text evidence="15">Binds 1 Mg(2+) ion per subunit.</text>
</comment>
<feature type="compositionally biased region" description="Basic residues" evidence="16">
    <location>
        <begin position="689"/>
        <end position="701"/>
    </location>
</feature>
<evidence type="ECO:0000256" key="6">
    <source>
        <dbReference type="ARBA" id="ARBA00022694"/>
    </source>
</evidence>
<evidence type="ECO:0000313" key="18">
    <source>
        <dbReference type="EMBL" id="MFD2095660.1"/>
    </source>
</evidence>
<feature type="region of interest" description="Disordered" evidence="16">
    <location>
        <begin position="944"/>
        <end position="970"/>
    </location>
</feature>
<comment type="caution">
    <text evidence="18">The sequence shown here is derived from an EMBL/GenBank/DDBJ whole genome shotgun (WGS) entry which is preliminary data.</text>
</comment>
<evidence type="ECO:0000256" key="15">
    <source>
        <dbReference type="HAMAP-Rule" id="MF_00970"/>
    </source>
</evidence>
<dbReference type="NCBIfam" id="NF008074">
    <property type="entry name" value="PRK10811.1"/>
    <property type="match status" value="1"/>
</dbReference>
<name>A0ABW4XK41_9GAMM</name>
<feature type="binding site" evidence="15">
    <location>
        <position position="403"/>
    </location>
    <ligand>
        <name>Zn(2+)</name>
        <dbReference type="ChEBI" id="CHEBI:29105"/>
        <note>ligand shared between dimeric partners</note>
    </ligand>
</feature>
<feature type="region of interest" description="Disordered" evidence="16">
    <location>
        <begin position="801"/>
        <end position="904"/>
    </location>
</feature>
<dbReference type="InterPro" id="IPR012340">
    <property type="entry name" value="NA-bd_OB-fold"/>
</dbReference>
<organism evidence="18 19">
    <name type="scientific">Corallincola platygyrae</name>
    <dbReference type="NCBI Taxonomy" id="1193278"/>
    <lineage>
        <taxon>Bacteria</taxon>
        <taxon>Pseudomonadati</taxon>
        <taxon>Pseudomonadota</taxon>
        <taxon>Gammaproteobacteria</taxon>
        <taxon>Alteromonadales</taxon>
        <taxon>Psychromonadaceae</taxon>
        <taxon>Corallincola</taxon>
    </lineage>
</organism>
<comment type="function">
    <text evidence="15">Endoribonuclease that plays a central role in RNA processing and decay. Required for the maturation of 5S and 16S rRNAs and the majority of tRNAs. Also involved in the degradation of most mRNAs.</text>
</comment>
<dbReference type="Pfam" id="PF10150">
    <property type="entry name" value="RNase_E_G"/>
    <property type="match status" value="1"/>
</dbReference>
<dbReference type="SUPFAM" id="SSF50249">
    <property type="entry name" value="Nucleic acid-binding proteins"/>
    <property type="match status" value="1"/>
</dbReference>
<evidence type="ECO:0000256" key="4">
    <source>
        <dbReference type="ARBA" id="ARBA00022519"/>
    </source>
</evidence>
<comment type="similarity">
    <text evidence="1">Belongs to the RNase E/G family. RNase G subfamily.</text>
</comment>
<evidence type="ECO:0000256" key="12">
    <source>
        <dbReference type="ARBA" id="ARBA00022842"/>
    </source>
</evidence>
<accession>A0ABW4XK41</accession>
<dbReference type="InterPro" id="IPR019307">
    <property type="entry name" value="RNA-bd_AU-1/RNase_E/G"/>
</dbReference>
<gene>
    <name evidence="15 18" type="primary">rne</name>
    <name evidence="18" type="ORF">ACFSJ3_06635</name>
</gene>
<evidence type="ECO:0000256" key="11">
    <source>
        <dbReference type="ARBA" id="ARBA00022801"/>
    </source>
</evidence>
<dbReference type="InterPro" id="IPR028878">
    <property type="entry name" value="RNase_E"/>
</dbReference>
<evidence type="ECO:0000256" key="10">
    <source>
        <dbReference type="ARBA" id="ARBA00022759"/>
    </source>
</evidence>
<feature type="compositionally biased region" description="Basic and acidic residues" evidence="16">
    <location>
        <begin position="658"/>
        <end position="688"/>
    </location>
</feature>
<dbReference type="InterPro" id="IPR048583">
    <property type="entry name" value="RNase_E_G_thioredoxin-like"/>
</dbReference>
<dbReference type="Gene3D" id="2.40.50.140">
    <property type="entry name" value="Nucleic acid-binding proteins"/>
    <property type="match status" value="1"/>
</dbReference>
<comment type="catalytic activity">
    <reaction evidence="15">
        <text>Endonucleolytic cleavage of single-stranded RNA in A- and U-rich regions.</text>
        <dbReference type="EC" id="3.1.26.12"/>
    </reaction>
</comment>
<dbReference type="RefSeq" id="WP_345340270.1">
    <property type="nucleotide sequence ID" value="NZ_BAABLI010000014.1"/>
</dbReference>
<feature type="region of interest" description="Required for zinc-mediated homotetramerization and catalytic activity" evidence="15">
    <location>
        <begin position="403"/>
        <end position="406"/>
    </location>
</feature>
<keyword evidence="8 15" id="KW-0479">Metal-binding</keyword>
<dbReference type="NCBIfam" id="TIGR00757">
    <property type="entry name" value="RNaseEG"/>
    <property type="match status" value="1"/>
</dbReference>
<keyword evidence="15" id="KW-0820">tRNA-binding</keyword>
<feature type="region of interest" description="Disordered" evidence="16">
    <location>
        <begin position="757"/>
        <end position="788"/>
    </location>
</feature>
<proteinExistence type="inferred from homology"/>
<dbReference type="PANTHER" id="PTHR30001:SF1">
    <property type="entry name" value="RIBONUCLEASE E_G-LIKE PROTEIN, CHLOROPLASTIC"/>
    <property type="match status" value="1"/>
</dbReference>
<evidence type="ECO:0000256" key="7">
    <source>
        <dbReference type="ARBA" id="ARBA00022722"/>
    </source>
</evidence>
<evidence type="ECO:0000256" key="1">
    <source>
        <dbReference type="ARBA" id="ARBA00005663"/>
    </source>
</evidence>
<feature type="binding site" evidence="15">
    <location>
        <position position="302"/>
    </location>
    <ligand>
        <name>Mg(2+)</name>
        <dbReference type="ChEBI" id="CHEBI:18420"/>
        <note>catalytic</note>
    </ligand>
</feature>
<evidence type="ECO:0000313" key="19">
    <source>
        <dbReference type="Proteomes" id="UP001597380"/>
    </source>
</evidence>
<evidence type="ECO:0000256" key="13">
    <source>
        <dbReference type="ARBA" id="ARBA00022884"/>
    </source>
</evidence>
<dbReference type="PANTHER" id="PTHR30001">
    <property type="entry name" value="RIBONUCLEASE"/>
    <property type="match status" value="1"/>
</dbReference>
<evidence type="ECO:0000256" key="9">
    <source>
        <dbReference type="ARBA" id="ARBA00022730"/>
    </source>
</evidence>
<keyword evidence="7 15" id="KW-0540">Nuclease</keyword>
<feature type="compositionally biased region" description="Basic and acidic residues" evidence="16">
    <location>
        <begin position="579"/>
        <end position="596"/>
    </location>
</feature>
<keyword evidence="12 15" id="KW-0460">Magnesium</keyword>
<dbReference type="SMART" id="SM00316">
    <property type="entry name" value="S1"/>
    <property type="match status" value="1"/>
</dbReference>
<keyword evidence="14 15" id="KW-0472">Membrane</keyword>
<sequence length="970" mass="107070">MKRMLINATQEEELRVALVDGQRLYDLDIENPNQEQKKANIYKGVITRVEPSLEAAFVNYGAERHGFLPVKEIARSYFPKGYEFHGRPNIRDIIKEGQEVLVQVDKEERGNKGAALTTFVSLAGSYLVLMPNNPRAGGISRRIEGEERSELKAALSELEVPNGMGLIVRTAGVGKSAEELKYDLANLLNHWQRIDEATQSTPAPALIHQEGNVIVRAIRDYLRRDVGEVVIDNAQVYEQGKAHIAQVRPDFVQRVKLYSGEVPLFSHYQIESQIESAFQREVKLPSGGSIVIDPTEALTSIDINSAKATKGSDIEETALNTNLEAADEIARQLRLRDVGGLVVIDFIDMSPVRNQRAVENRLRDAVRQDRARIQLGKISRFGLMEMSRQRLRPSLGESSQIVCPRCDGAGSIRGIESIALSVLRLIEEEAIKENTAQLQAQVPVEIGTYLLNEKRAAIRGIEKRNRVSVIIIPNQHMETPKYQVTRLRKDDIQEDSSYAMIAPSEEPEMRLSTPGEQVNRQQPVLQGFVTAPAETSEMPAKQAKKPRPQKPSSKPSKTKEDAGVLAKLFAFIAALFGGGKEEPKSKKSRQSGDKRQGGNQRNNRNRRRNNERDNKRRQRGKRRDDDKEQKRASDERGDSKPKQEKSGNKSDRRRGKSRKPEKVANEKQEATADEAQKEEGQKRQEQVAKRRQRRNLRKKVRVANEDAPKPSKSSQTKEELKPVDPVVSEDPIGARYPEAVSAEASSETAVEAVVVETPNEPAEAQPKTADADAKSAETEAKLKVEESADNVVETEAKVVEAKVEETPVEDAVSDADSATAETPIEVEEVSAAVAEEADTAPQAIKAEKANEEEPKEAETTDTSSDGEQKPAVADVTVEVLEETPVASEPSTTAVEEPGSPVTVETAEVTHADRYAKAALSDMAKPAPVETNDVDVSIINRRYGAGLSDSRGASTSKAREHATAEPTKPSM</sequence>
<comment type="subunit">
    <text evidence="15">Component of the RNA degradosome, which is a multiprotein complex involved in RNA processing and mRNA degradation. Within the RNA degradosome, RNase E assembles into a homotetramer formed by a dimer of dimers.</text>
</comment>
<keyword evidence="3 15" id="KW-0963">Cytoplasm</keyword>
<feature type="binding site" evidence="15">
    <location>
        <position position="406"/>
    </location>
    <ligand>
        <name>Zn(2+)</name>
        <dbReference type="ChEBI" id="CHEBI:29105"/>
        <note>ligand shared between dimeric partners</note>
    </ligand>
</feature>
<evidence type="ECO:0000256" key="3">
    <source>
        <dbReference type="ARBA" id="ARBA00022490"/>
    </source>
</evidence>
<dbReference type="Pfam" id="PF00575">
    <property type="entry name" value="S1"/>
    <property type="match status" value="1"/>
</dbReference>
<keyword evidence="6 15" id="KW-0819">tRNA processing</keyword>
<feature type="binding site" evidence="15">
    <location>
        <position position="345"/>
    </location>
    <ligand>
        <name>Mg(2+)</name>
        <dbReference type="ChEBI" id="CHEBI:18420"/>
        <note>catalytic</note>
    </ligand>
</feature>
<protein>
    <recommendedName>
        <fullName evidence="15">Ribonuclease E</fullName>
        <shortName evidence="15">RNase E</shortName>
        <ecNumber evidence="15">3.1.26.12</ecNumber>
    </recommendedName>
</protein>
<dbReference type="Gene3D" id="3.40.1260.20">
    <property type="entry name" value="Ribonuclease E, catalytic domain"/>
    <property type="match status" value="1"/>
</dbReference>
<dbReference type="EMBL" id="JBHUHT010000009">
    <property type="protein sequence ID" value="MFD2095660.1"/>
    <property type="molecule type" value="Genomic_DNA"/>
</dbReference>
<comment type="similarity">
    <text evidence="15">Belongs to the RNase E/G family. RNase E subfamily.</text>
</comment>
<evidence type="ECO:0000256" key="16">
    <source>
        <dbReference type="SAM" id="MobiDB-lite"/>
    </source>
</evidence>
<feature type="compositionally biased region" description="Basic and acidic residues" evidence="16">
    <location>
        <begin position="769"/>
        <end position="786"/>
    </location>
</feature>
<keyword evidence="4 15" id="KW-0997">Cell inner membrane</keyword>
<keyword evidence="19" id="KW-1185">Reference proteome</keyword>
<keyword evidence="2 15" id="KW-1003">Cell membrane</keyword>
<comment type="cofactor">
    <cofactor evidence="15">
        <name>Zn(2+)</name>
        <dbReference type="ChEBI" id="CHEBI:29105"/>
    </cofactor>
    <text evidence="15">Binds 2 Zn(2+) ions per homotetramer.</text>
</comment>
<dbReference type="Proteomes" id="UP001597380">
    <property type="component" value="Unassembled WGS sequence"/>
</dbReference>
<evidence type="ECO:0000256" key="8">
    <source>
        <dbReference type="ARBA" id="ARBA00022723"/>
    </source>
</evidence>
<evidence type="ECO:0000256" key="2">
    <source>
        <dbReference type="ARBA" id="ARBA00022475"/>
    </source>
</evidence>
<evidence type="ECO:0000256" key="5">
    <source>
        <dbReference type="ARBA" id="ARBA00022552"/>
    </source>
</evidence>
<dbReference type="GO" id="GO:0008995">
    <property type="term" value="F:ribonuclease E activity"/>
    <property type="evidence" value="ECO:0007669"/>
    <property type="project" value="UniProtKB-EC"/>
</dbReference>
<evidence type="ECO:0000259" key="17">
    <source>
        <dbReference type="PROSITE" id="PS50126"/>
    </source>
</evidence>
<feature type="compositionally biased region" description="Basic and acidic residues" evidence="16">
    <location>
        <begin position="702"/>
        <end position="722"/>
    </location>
</feature>
<feature type="region of interest" description="Disordered" evidence="16">
    <location>
        <begin position="532"/>
        <end position="561"/>
    </location>
</feature>
<feature type="compositionally biased region" description="Basic and acidic residues" evidence="16">
    <location>
        <begin position="845"/>
        <end position="858"/>
    </location>
</feature>
<keyword evidence="13 15" id="KW-0694">RNA-binding</keyword>
<keyword evidence="10 15" id="KW-0255">Endonuclease</keyword>
<dbReference type="CDD" id="cd04453">
    <property type="entry name" value="S1_RNase_E"/>
    <property type="match status" value="1"/>
</dbReference>
<dbReference type="HAMAP" id="MF_00970">
    <property type="entry name" value="RNase_E"/>
    <property type="match status" value="1"/>
</dbReference>
<dbReference type="InterPro" id="IPR003029">
    <property type="entry name" value="S1_domain"/>
</dbReference>
<feature type="compositionally biased region" description="Basic and acidic residues" evidence="16">
    <location>
        <begin position="622"/>
        <end position="650"/>
    </location>
</feature>
<feature type="domain" description="S1 motif" evidence="17">
    <location>
        <begin position="39"/>
        <end position="119"/>
    </location>
</feature>
<keyword evidence="11 15" id="KW-0378">Hydrolase</keyword>
<reference evidence="19" key="1">
    <citation type="journal article" date="2019" name="Int. J. Syst. Evol. Microbiol.">
        <title>The Global Catalogue of Microorganisms (GCM) 10K type strain sequencing project: providing services to taxonomists for standard genome sequencing and annotation.</title>
        <authorList>
            <consortium name="The Broad Institute Genomics Platform"/>
            <consortium name="The Broad Institute Genome Sequencing Center for Infectious Disease"/>
            <person name="Wu L."/>
            <person name="Ma J."/>
        </authorList>
    </citation>
    <scope>NUCLEOTIDE SEQUENCE [LARGE SCALE GENOMIC DNA]</scope>
    <source>
        <strain evidence="19">CGMCC 1.10992</strain>
    </source>
</reference>
<feature type="region of interest" description="Disordered" evidence="16">
    <location>
        <begin position="579"/>
        <end position="732"/>
    </location>
</feature>
<dbReference type="EC" id="3.1.26.12" evidence="15"/>
<comment type="subcellular location">
    <subcellularLocation>
        <location evidence="15">Cytoplasm</location>
    </subcellularLocation>
    <subcellularLocation>
        <location evidence="15">Cell inner membrane</location>
        <topology evidence="15">Peripheral membrane protein</topology>
        <orientation evidence="15">Cytoplasmic side</orientation>
    </subcellularLocation>
</comment>
<keyword evidence="15" id="KW-0862">Zinc</keyword>
<keyword evidence="5 15" id="KW-0698">rRNA processing</keyword>
<dbReference type="PROSITE" id="PS50126">
    <property type="entry name" value="S1"/>
    <property type="match status" value="1"/>
</dbReference>
<evidence type="ECO:0000256" key="14">
    <source>
        <dbReference type="ARBA" id="ARBA00023136"/>
    </source>
</evidence>
<dbReference type="Pfam" id="PF20833">
    <property type="entry name" value="RNase_E_G_Thio"/>
    <property type="match status" value="1"/>
</dbReference>
<keyword evidence="9 15" id="KW-0699">rRNA-binding</keyword>